<proteinExistence type="inferred from homology"/>
<dbReference type="GO" id="GO:0003774">
    <property type="term" value="F:cytoskeletal motor activity"/>
    <property type="evidence" value="ECO:0007669"/>
    <property type="project" value="InterPro"/>
</dbReference>
<sequence length="253" mass="26368">MRTVLILSVAAAALSLGACSTAVEAVRGPELAPIGYPASLVPTSQTYQPSPAEQAALRARQNGAMAASANSLWRTGARTFFGDQRARRVGDILTVSISIDDKAQTSNSTTRARSNDASGGVSHLFGLESSLGRALPGAFDPSNMIGMSGESNSTGSGAVSRSEKVDLTIAAVVTEVLSNGNLVIQGRQEVRTNREVRELTVAGIVRPEDISSANTINHTQIAEARISYGGRGDISRVQAAPAAQALVERFSPF</sequence>
<gene>
    <name evidence="7" type="primary">flgH</name>
    <name evidence="9" type="ORF">IFJ75_10660</name>
</gene>
<keyword evidence="7" id="KW-0449">Lipoprotein</keyword>
<keyword evidence="9" id="KW-0282">Flagellum</keyword>
<evidence type="ECO:0000256" key="7">
    <source>
        <dbReference type="HAMAP-Rule" id="MF_00415"/>
    </source>
</evidence>
<evidence type="ECO:0000256" key="3">
    <source>
        <dbReference type="ARBA" id="ARBA00022729"/>
    </source>
</evidence>
<evidence type="ECO:0000256" key="5">
    <source>
        <dbReference type="ARBA" id="ARBA00023143"/>
    </source>
</evidence>
<dbReference type="Pfam" id="PF02107">
    <property type="entry name" value="FlgH"/>
    <property type="match status" value="1"/>
</dbReference>
<evidence type="ECO:0000256" key="1">
    <source>
        <dbReference type="ARBA" id="ARBA00002591"/>
    </source>
</evidence>
<keyword evidence="9" id="KW-0969">Cilium</keyword>
<evidence type="ECO:0000256" key="8">
    <source>
        <dbReference type="SAM" id="SignalP"/>
    </source>
</evidence>
<protein>
    <recommendedName>
        <fullName evidence="7">Flagellar L-ring protein</fullName>
    </recommendedName>
    <alternativeName>
        <fullName evidence="7">Basal body L-ring protein</fullName>
    </alternativeName>
</protein>
<dbReference type="EMBL" id="CP062222">
    <property type="protein sequence ID" value="QTC89774.1"/>
    <property type="molecule type" value="Genomic_DNA"/>
</dbReference>
<evidence type="ECO:0000256" key="6">
    <source>
        <dbReference type="ARBA" id="ARBA00023237"/>
    </source>
</evidence>
<keyword evidence="4 7" id="KW-0472">Membrane</keyword>
<feature type="signal peptide" evidence="8">
    <location>
        <begin position="1"/>
        <end position="25"/>
    </location>
</feature>
<dbReference type="PRINTS" id="PR01008">
    <property type="entry name" value="FLGLRINGFLGH"/>
</dbReference>
<keyword evidence="6 7" id="KW-0998">Cell outer membrane</keyword>
<keyword evidence="9" id="KW-0966">Cell projection</keyword>
<comment type="subcellular location">
    <subcellularLocation>
        <location evidence="7">Cell outer membrane</location>
        <topology evidence="7">Lipid-anchor</topology>
    </subcellularLocation>
    <subcellularLocation>
        <location evidence="7">Bacterial flagellum basal body</location>
    </subcellularLocation>
</comment>
<dbReference type="Proteomes" id="UP000663918">
    <property type="component" value="Chromosome"/>
</dbReference>
<dbReference type="PROSITE" id="PS51257">
    <property type="entry name" value="PROKAR_LIPOPROTEIN"/>
    <property type="match status" value="1"/>
</dbReference>
<dbReference type="NCBIfam" id="NF001305">
    <property type="entry name" value="PRK00249.1-5"/>
    <property type="match status" value="1"/>
</dbReference>
<feature type="chain" id="PRO_5036755687" description="Flagellar L-ring protein" evidence="8">
    <location>
        <begin position="26"/>
        <end position="253"/>
    </location>
</feature>
<dbReference type="KEGG" id="bgoe:IFJ75_10660"/>
<dbReference type="PANTHER" id="PTHR34933:SF1">
    <property type="entry name" value="FLAGELLAR L-RING PROTEIN"/>
    <property type="match status" value="1"/>
</dbReference>
<name>A0A975BZ95_9CAUL</name>
<keyword evidence="3 7" id="KW-0732">Signal</keyword>
<dbReference type="AlphaFoldDB" id="A0A975BZ95"/>
<evidence type="ECO:0000256" key="4">
    <source>
        <dbReference type="ARBA" id="ARBA00023136"/>
    </source>
</evidence>
<organism evidence="9 10">
    <name type="scientific">Brevundimonas goettingensis</name>
    <dbReference type="NCBI Taxonomy" id="2774190"/>
    <lineage>
        <taxon>Bacteria</taxon>
        <taxon>Pseudomonadati</taxon>
        <taxon>Pseudomonadota</taxon>
        <taxon>Alphaproteobacteria</taxon>
        <taxon>Caulobacterales</taxon>
        <taxon>Caulobacteraceae</taxon>
        <taxon>Brevundimonas</taxon>
    </lineage>
</organism>
<dbReference type="GO" id="GO:0009427">
    <property type="term" value="C:bacterial-type flagellum basal body, distal rod, L ring"/>
    <property type="evidence" value="ECO:0007669"/>
    <property type="project" value="InterPro"/>
</dbReference>
<evidence type="ECO:0000313" key="10">
    <source>
        <dbReference type="Proteomes" id="UP000663918"/>
    </source>
</evidence>
<dbReference type="RefSeq" id="WP_207868023.1">
    <property type="nucleotide sequence ID" value="NZ_CP062222.1"/>
</dbReference>
<comment type="subunit">
    <text evidence="7">The basal body constitutes a major portion of the flagellar organelle and consists of four rings (L,P,S, and M) mounted on a central rod.</text>
</comment>
<dbReference type="HAMAP" id="MF_00415">
    <property type="entry name" value="FlgH"/>
    <property type="match status" value="1"/>
</dbReference>
<evidence type="ECO:0000256" key="2">
    <source>
        <dbReference type="ARBA" id="ARBA00006929"/>
    </source>
</evidence>
<comment type="similarity">
    <text evidence="2 7">Belongs to the FlgH family.</text>
</comment>
<comment type="function">
    <text evidence="1 7">Assembles around the rod to form the L-ring and probably protects the motor/basal body from shearing forces during rotation.</text>
</comment>
<dbReference type="GO" id="GO:0071973">
    <property type="term" value="P:bacterial-type flagellum-dependent cell motility"/>
    <property type="evidence" value="ECO:0007669"/>
    <property type="project" value="InterPro"/>
</dbReference>
<reference evidence="9" key="1">
    <citation type="submission" date="2020-09" db="EMBL/GenBank/DDBJ databases">
        <title>Brevundimonas sp. LVF2 isolated from a puddle in Goettingen, Germany.</title>
        <authorList>
            <person name="Friedrich I."/>
            <person name="Klassen A."/>
            <person name="Hannes N."/>
            <person name="Schneider D."/>
            <person name="Hertel R."/>
            <person name="Daniel R."/>
        </authorList>
    </citation>
    <scope>NUCLEOTIDE SEQUENCE</scope>
    <source>
        <strain evidence="9">LVF2</strain>
    </source>
</reference>
<dbReference type="GO" id="GO:0009279">
    <property type="term" value="C:cell outer membrane"/>
    <property type="evidence" value="ECO:0007669"/>
    <property type="project" value="UniProtKB-SubCell"/>
</dbReference>
<evidence type="ECO:0000313" key="9">
    <source>
        <dbReference type="EMBL" id="QTC89774.1"/>
    </source>
</evidence>
<dbReference type="PANTHER" id="PTHR34933">
    <property type="entry name" value="FLAGELLAR L-RING PROTEIN"/>
    <property type="match status" value="1"/>
</dbReference>
<dbReference type="InterPro" id="IPR000527">
    <property type="entry name" value="Flag_Lring"/>
</dbReference>
<keyword evidence="10" id="KW-1185">Reference proteome</keyword>
<accession>A0A975BZ95</accession>
<keyword evidence="5 7" id="KW-0975">Bacterial flagellum</keyword>